<sequence>MAAMATEERAREREREETPRTSEAVAVDPALLGDRSLESASVSQRERGSSSTILLLQKLVISLADARTAAAAAMAAAAVGVCRKSMEVPRLLQQRRLRSSRAQGPSNGSQTCCCLITAARMGFAMLQIHDDTLLFLQLGGGEEEAPAVPLDYTSVTMRAARKPVRQRQQPKTTHEIARDELLGSDKKQEAGKQLALKQ</sequence>
<accession>A0ABP0UDA9</accession>
<dbReference type="EMBL" id="OZ019895">
    <property type="protein sequence ID" value="CAK9219401.1"/>
    <property type="molecule type" value="Genomic_DNA"/>
</dbReference>
<protein>
    <submittedName>
        <fullName evidence="2">Uncharacterized protein</fullName>
    </submittedName>
</protein>
<feature type="region of interest" description="Disordered" evidence="1">
    <location>
        <begin position="1"/>
        <end position="31"/>
    </location>
</feature>
<keyword evidence="3" id="KW-1185">Reference proteome</keyword>
<feature type="compositionally biased region" description="Basic and acidic residues" evidence="1">
    <location>
        <begin position="1"/>
        <end position="20"/>
    </location>
</feature>
<proteinExistence type="predicted"/>
<evidence type="ECO:0000313" key="3">
    <source>
        <dbReference type="Proteomes" id="UP001497512"/>
    </source>
</evidence>
<gene>
    <name evidence="2" type="ORF">CSSPTR1EN2_LOCUS14470</name>
</gene>
<reference evidence="2" key="1">
    <citation type="submission" date="2024-02" db="EMBL/GenBank/DDBJ databases">
        <authorList>
            <consortium name="ELIXIR-Norway"/>
            <consortium name="Elixir Norway"/>
        </authorList>
    </citation>
    <scope>NUCLEOTIDE SEQUENCE</scope>
</reference>
<feature type="compositionally biased region" description="Basic and acidic residues" evidence="1">
    <location>
        <begin position="172"/>
        <end position="190"/>
    </location>
</feature>
<dbReference type="Proteomes" id="UP001497512">
    <property type="component" value="Chromosome 3"/>
</dbReference>
<name>A0ABP0UDA9_9BRYO</name>
<evidence type="ECO:0000313" key="2">
    <source>
        <dbReference type="EMBL" id="CAK9219401.1"/>
    </source>
</evidence>
<organism evidence="2 3">
    <name type="scientific">Sphagnum troendelagicum</name>
    <dbReference type="NCBI Taxonomy" id="128251"/>
    <lineage>
        <taxon>Eukaryota</taxon>
        <taxon>Viridiplantae</taxon>
        <taxon>Streptophyta</taxon>
        <taxon>Embryophyta</taxon>
        <taxon>Bryophyta</taxon>
        <taxon>Sphagnophytina</taxon>
        <taxon>Sphagnopsida</taxon>
        <taxon>Sphagnales</taxon>
        <taxon>Sphagnaceae</taxon>
        <taxon>Sphagnum</taxon>
    </lineage>
</organism>
<evidence type="ECO:0000256" key="1">
    <source>
        <dbReference type="SAM" id="MobiDB-lite"/>
    </source>
</evidence>
<feature type="region of interest" description="Disordered" evidence="1">
    <location>
        <begin position="159"/>
        <end position="198"/>
    </location>
</feature>